<dbReference type="AlphaFoldDB" id="A0A640W966"/>
<accession>A0A640W966</accession>
<evidence type="ECO:0008006" key="3">
    <source>
        <dbReference type="Google" id="ProtNLM"/>
    </source>
</evidence>
<comment type="caution">
    <text evidence="1">The sequence shown here is derived from an EMBL/GenBank/DDBJ whole genome shotgun (WGS) entry which is preliminary data.</text>
</comment>
<evidence type="ECO:0000313" key="2">
    <source>
        <dbReference type="Proteomes" id="UP000466024"/>
    </source>
</evidence>
<name>A0A640W966_9GAMM</name>
<protein>
    <recommendedName>
        <fullName evidence="3">Helix-turn-helix domain-containing protein</fullName>
    </recommendedName>
</protein>
<evidence type="ECO:0000313" key="1">
    <source>
        <dbReference type="EMBL" id="KAA0015482.1"/>
    </source>
</evidence>
<reference evidence="1 2" key="1">
    <citation type="submission" date="2019-08" db="EMBL/GenBank/DDBJ databases">
        <title>Bioinformatics analysis of the strain L3 and L5.</title>
        <authorList>
            <person name="Li X."/>
        </authorList>
    </citation>
    <scope>NUCLEOTIDE SEQUENCE [LARGE SCALE GENOMIC DNA]</scope>
    <source>
        <strain evidence="1 2">L3</strain>
    </source>
</reference>
<organism evidence="1 2">
    <name type="scientific">Salinicola corii</name>
    <dbReference type="NCBI Taxonomy" id="2606937"/>
    <lineage>
        <taxon>Bacteria</taxon>
        <taxon>Pseudomonadati</taxon>
        <taxon>Pseudomonadota</taxon>
        <taxon>Gammaproteobacteria</taxon>
        <taxon>Oceanospirillales</taxon>
        <taxon>Halomonadaceae</taxon>
        <taxon>Salinicola</taxon>
    </lineage>
</organism>
<dbReference type="RefSeq" id="WP_149437773.1">
    <property type="nucleotide sequence ID" value="NZ_VTPX01000021.1"/>
</dbReference>
<gene>
    <name evidence="1" type="ORF">F0A16_20555</name>
</gene>
<keyword evidence="2" id="KW-1185">Reference proteome</keyword>
<dbReference type="EMBL" id="VTPX01000021">
    <property type="protein sequence ID" value="KAA0015482.1"/>
    <property type="molecule type" value="Genomic_DNA"/>
</dbReference>
<sequence length="73" mass="8257">MTFNDWVDDVGGIKPAADLLGEKPRSVRSWYHAERAPRQRSAKNIIEKSGYRVDWSGIYQPIETARVKAEAPA</sequence>
<dbReference type="Proteomes" id="UP000466024">
    <property type="component" value="Unassembled WGS sequence"/>
</dbReference>
<proteinExistence type="predicted"/>